<dbReference type="Pfam" id="PF13472">
    <property type="entry name" value="Lipase_GDSL_2"/>
    <property type="match status" value="1"/>
</dbReference>
<comment type="caution">
    <text evidence="3">The sequence shown here is derived from an EMBL/GenBank/DDBJ whole genome shotgun (WGS) entry which is preliminary data.</text>
</comment>
<evidence type="ECO:0000256" key="1">
    <source>
        <dbReference type="SAM" id="SignalP"/>
    </source>
</evidence>
<proteinExistence type="predicted"/>
<dbReference type="PANTHER" id="PTHR30383:SF5">
    <property type="entry name" value="SGNH HYDROLASE-TYPE ESTERASE DOMAIN-CONTAINING PROTEIN"/>
    <property type="match status" value="1"/>
</dbReference>
<keyword evidence="4" id="KW-1185">Reference proteome</keyword>
<sequence>MRKCWVLPLITLVAATLGVTAAGVAPVLVASDTPLRVMPLGDSITWGVGSSTGNGYRGPLWNRLAADGHPLDFVGSVQNGSMSDPGNEGHSGYRIDQIAALADASLTRYRPDVVTLHIGTNDLRRASEVDTAITRLRLLVNQITADVPDATLLVASLVVSTSSTEEQWRGTYNQAVRQIVSDAQEAGKRVAYVDMSGLTTADLADPLHPNDSGYQKMADAFHRGVQAAGSAGWLKNPAPASAPVRSGIAGK</sequence>
<evidence type="ECO:0000313" key="3">
    <source>
        <dbReference type="EMBL" id="GHE70548.1"/>
    </source>
</evidence>
<dbReference type="Gene3D" id="3.40.50.1110">
    <property type="entry name" value="SGNH hydrolase"/>
    <property type="match status" value="1"/>
</dbReference>
<reference evidence="3" key="1">
    <citation type="journal article" date="2014" name="Int. J. Syst. Evol. Microbiol.">
        <title>Complete genome sequence of Corynebacterium casei LMG S-19264T (=DSM 44701T), isolated from a smear-ripened cheese.</title>
        <authorList>
            <consortium name="US DOE Joint Genome Institute (JGI-PGF)"/>
            <person name="Walter F."/>
            <person name="Albersmeier A."/>
            <person name="Kalinowski J."/>
            <person name="Ruckert C."/>
        </authorList>
    </citation>
    <scope>NUCLEOTIDE SEQUENCE</scope>
    <source>
        <strain evidence="3">CGMCC 4.7403</strain>
    </source>
</reference>
<organism evidence="3 4">
    <name type="scientific">Streptomyces capitiformicae</name>
    <dbReference type="NCBI Taxonomy" id="2014920"/>
    <lineage>
        <taxon>Bacteria</taxon>
        <taxon>Bacillati</taxon>
        <taxon>Actinomycetota</taxon>
        <taxon>Actinomycetes</taxon>
        <taxon>Kitasatosporales</taxon>
        <taxon>Streptomycetaceae</taxon>
        <taxon>Streptomyces</taxon>
    </lineage>
</organism>
<dbReference type="InterPro" id="IPR051532">
    <property type="entry name" value="Ester_Hydrolysis_Enzymes"/>
</dbReference>
<dbReference type="EMBL" id="BNAT01000077">
    <property type="protein sequence ID" value="GHE70548.1"/>
    <property type="molecule type" value="Genomic_DNA"/>
</dbReference>
<name>A0A919DQW9_9ACTN</name>
<feature type="signal peptide" evidence="1">
    <location>
        <begin position="1"/>
        <end position="21"/>
    </location>
</feature>
<dbReference type="AlphaFoldDB" id="A0A919DQW9"/>
<gene>
    <name evidence="3" type="ORF">GCM10017771_94460</name>
</gene>
<dbReference type="CDD" id="cd01833">
    <property type="entry name" value="XynB_like"/>
    <property type="match status" value="1"/>
</dbReference>
<dbReference type="PANTHER" id="PTHR30383">
    <property type="entry name" value="THIOESTERASE 1/PROTEASE 1/LYSOPHOSPHOLIPASE L1"/>
    <property type="match status" value="1"/>
</dbReference>
<dbReference type="InterPro" id="IPR013830">
    <property type="entry name" value="SGNH_hydro"/>
</dbReference>
<keyword evidence="1" id="KW-0732">Signal</keyword>
<dbReference type="InterPro" id="IPR036514">
    <property type="entry name" value="SGNH_hydro_sf"/>
</dbReference>
<evidence type="ECO:0000259" key="2">
    <source>
        <dbReference type="Pfam" id="PF13472"/>
    </source>
</evidence>
<dbReference type="SUPFAM" id="SSF52266">
    <property type="entry name" value="SGNH hydrolase"/>
    <property type="match status" value="1"/>
</dbReference>
<dbReference type="GO" id="GO:0004622">
    <property type="term" value="F:phosphatidylcholine lysophospholipase activity"/>
    <property type="evidence" value="ECO:0007669"/>
    <property type="project" value="TreeGrafter"/>
</dbReference>
<protein>
    <recommendedName>
        <fullName evidence="2">SGNH hydrolase-type esterase domain-containing protein</fullName>
    </recommendedName>
</protein>
<reference evidence="3" key="2">
    <citation type="submission" date="2020-09" db="EMBL/GenBank/DDBJ databases">
        <authorList>
            <person name="Sun Q."/>
            <person name="Zhou Y."/>
        </authorList>
    </citation>
    <scope>NUCLEOTIDE SEQUENCE</scope>
    <source>
        <strain evidence="3">CGMCC 4.7403</strain>
    </source>
</reference>
<feature type="chain" id="PRO_5036825829" description="SGNH hydrolase-type esterase domain-containing protein" evidence="1">
    <location>
        <begin position="22"/>
        <end position="251"/>
    </location>
</feature>
<feature type="domain" description="SGNH hydrolase-type esterase" evidence="2">
    <location>
        <begin position="40"/>
        <end position="215"/>
    </location>
</feature>
<dbReference type="RefSeq" id="WP_408646652.1">
    <property type="nucleotide sequence ID" value="NZ_CP022161.1"/>
</dbReference>
<evidence type="ECO:0000313" key="4">
    <source>
        <dbReference type="Proteomes" id="UP000603227"/>
    </source>
</evidence>
<dbReference type="Proteomes" id="UP000603227">
    <property type="component" value="Unassembled WGS sequence"/>
</dbReference>
<accession>A0A919DQW9</accession>